<name>A0A4V3FQD3_9PSEU</name>
<dbReference type="RefSeq" id="WP_133908963.1">
    <property type="nucleotide sequence ID" value="NZ_SOCP01000028.1"/>
</dbReference>
<proteinExistence type="predicted"/>
<keyword evidence="4" id="KW-1185">Reference proteome</keyword>
<reference evidence="3 4" key="1">
    <citation type="submission" date="2019-03" db="EMBL/GenBank/DDBJ databases">
        <title>Genomic Encyclopedia of Archaeal and Bacterial Type Strains, Phase II (KMG-II): from individual species to whole genera.</title>
        <authorList>
            <person name="Goeker M."/>
        </authorList>
    </citation>
    <scope>NUCLEOTIDE SEQUENCE [LARGE SCALE GENOMIC DNA]</scope>
    <source>
        <strain evidence="3 4">DSM 45499</strain>
    </source>
</reference>
<dbReference type="OrthoDB" id="3268648at2"/>
<dbReference type="EMBL" id="SOCP01000028">
    <property type="protein sequence ID" value="TDV37760.1"/>
    <property type="molecule type" value="Genomic_DNA"/>
</dbReference>
<dbReference type="Gene3D" id="1.10.101.10">
    <property type="entry name" value="PGBD-like superfamily/PGBD"/>
    <property type="match status" value="1"/>
</dbReference>
<dbReference type="InterPro" id="IPR036366">
    <property type="entry name" value="PGBDSf"/>
</dbReference>
<keyword evidence="1" id="KW-0813">Transport</keyword>
<dbReference type="Proteomes" id="UP000294927">
    <property type="component" value="Unassembled WGS sequence"/>
</dbReference>
<dbReference type="GO" id="GO:0030313">
    <property type="term" value="C:cell envelope"/>
    <property type="evidence" value="ECO:0007669"/>
    <property type="project" value="TreeGrafter"/>
</dbReference>
<evidence type="ECO:0000256" key="1">
    <source>
        <dbReference type="ARBA" id="ARBA00022448"/>
    </source>
</evidence>
<dbReference type="Gene3D" id="2.40.420.20">
    <property type="match status" value="1"/>
</dbReference>
<gene>
    <name evidence="3" type="ORF">CLV71_12824</name>
</gene>
<dbReference type="PANTHER" id="PTHR30097:SF4">
    <property type="entry name" value="SLR6042 PROTEIN"/>
    <property type="match status" value="1"/>
</dbReference>
<dbReference type="PANTHER" id="PTHR30097">
    <property type="entry name" value="CATION EFFLUX SYSTEM PROTEIN CUSB"/>
    <property type="match status" value="1"/>
</dbReference>
<dbReference type="Pfam" id="PF01471">
    <property type="entry name" value="PG_binding_1"/>
    <property type="match status" value="1"/>
</dbReference>
<dbReference type="InterPro" id="IPR051909">
    <property type="entry name" value="MFP_Cation_Efflux"/>
</dbReference>
<protein>
    <submittedName>
        <fullName evidence="3">Multidrug efflux pump subunit AcrA (Membrane-fusion protein)</fullName>
    </submittedName>
</protein>
<dbReference type="GO" id="GO:0060003">
    <property type="term" value="P:copper ion export"/>
    <property type="evidence" value="ECO:0007669"/>
    <property type="project" value="TreeGrafter"/>
</dbReference>
<comment type="caution">
    <text evidence="3">The sequence shown here is derived from an EMBL/GenBank/DDBJ whole genome shotgun (WGS) entry which is preliminary data.</text>
</comment>
<dbReference type="AlphaFoldDB" id="A0A4V3FQD3"/>
<organism evidence="3 4">
    <name type="scientific">Actinophytocola oryzae</name>
    <dbReference type="NCBI Taxonomy" id="502181"/>
    <lineage>
        <taxon>Bacteria</taxon>
        <taxon>Bacillati</taxon>
        <taxon>Actinomycetota</taxon>
        <taxon>Actinomycetes</taxon>
        <taxon>Pseudonocardiales</taxon>
        <taxon>Pseudonocardiaceae</taxon>
    </lineage>
</organism>
<dbReference type="GO" id="GO:0015679">
    <property type="term" value="P:plasma membrane copper ion transport"/>
    <property type="evidence" value="ECO:0007669"/>
    <property type="project" value="TreeGrafter"/>
</dbReference>
<dbReference type="InterPro" id="IPR036365">
    <property type="entry name" value="PGBD-like_sf"/>
</dbReference>
<sequence>MNTRLLIPLVVFAAAAVTLGAVLLSGGNGTPPVKASATAKAKTTDLTRTETFDGVVAYKDMRGLSTPKPGVITWLPAVGTDLKSGEVLLSVDAQPVVLLAGVTPAWRNLEAGVPDGPDVLQLETALAALGHGGTPDSRWDEHTTEAVKALQTGIGATADGVLSLGEVVFTPTDVHIAKVDGHVGATVDPDASVLTVQSTDRVVLLEVDPLKRDLVAQGAQVNVELPAGTVAHGTITAVSTTLTQNADGKSIYQITVELTDPDQVKDLALAPVTVHYVATVATQVLAVPVSSIIGVPGGGYAVTTVTENGATRRVPVTLGAWGDGYVQVTGNLRAGDTVEVPT</sequence>
<evidence type="ECO:0000313" key="3">
    <source>
        <dbReference type="EMBL" id="TDV37760.1"/>
    </source>
</evidence>
<dbReference type="SUPFAM" id="SSF47090">
    <property type="entry name" value="PGBD-like"/>
    <property type="match status" value="1"/>
</dbReference>
<accession>A0A4V3FQD3</accession>
<feature type="domain" description="Peptidoglycan binding-like" evidence="2">
    <location>
        <begin position="116"/>
        <end position="162"/>
    </location>
</feature>
<evidence type="ECO:0000313" key="4">
    <source>
        <dbReference type="Proteomes" id="UP000294927"/>
    </source>
</evidence>
<evidence type="ECO:0000259" key="2">
    <source>
        <dbReference type="Pfam" id="PF01471"/>
    </source>
</evidence>
<dbReference type="InterPro" id="IPR002477">
    <property type="entry name" value="Peptidoglycan-bd-like"/>
</dbReference>